<dbReference type="AlphaFoldDB" id="A0A3M8DPQ6"/>
<organism evidence="9 10">
    <name type="scientific">Brevibacillus fluminis</name>
    <dbReference type="NCBI Taxonomy" id="511487"/>
    <lineage>
        <taxon>Bacteria</taxon>
        <taxon>Bacillati</taxon>
        <taxon>Bacillota</taxon>
        <taxon>Bacilli</taxon>
        <taxon>Bacillales</taxon>
        <taxon>Paenibacillaceae</taxon>
        <taxon>Brevibacillus</taxon>
    </lineage>
</organism>
<dbReference type="InterPro" id="IPR004761">
    <property type="entry name" value="Spore_GerAB"/>
</dbReference>
<dbReference type="NCBIfam" id="TIGR00912">
    <property type="entry name" value="2A0309"/>
    <property type="match status" value="1"/>
</dbReference>
<feature type="transmembrane region" description="Helical" evidence="8">
    <location>
        <begin position="195"/>
        <end position="215"/>
    </location>
</feature>
<gene>
    <name evidence="9" type="ORF">EDM56_09840</name>
</gene>
<keyword evidence="10" id="KW-1185">Reference proteome</keyword>
<sequence>MCVILPNLDEKLATYQVTAGIASYITGVGVVTLPRVAGQQTGTPDVWISLLLAGIISIGLGWVCAKLGQRHPGQTLFQYSQLLMGKPIGFIVNLLFVTYFLTTATYQARIDAEVIRHYLLDRTPIAFTTLCFILIAAYLVVGGINPIVRLCELLLPLTTIVIIGVMLLGIRNFHIDYFRPVLSEGVLPILKGLKATALPFSGFESILILSAFMTVPKKAAKAVTISLLIPALIYLTVIVIVIGNISFDTVKTLTWPTVEVIRSIEIPGAFFSNFEIMFIAVWVIQIFITCVFGLYFASLGLSLMMRTNIKHLHFFIIPFVYFLSLYPDTLGAAFKFGDFNGYMAMLLSGLIPLVLLMLSYIRGKPQGERHQE</sequence>
<keyword evidence="6 8" id="KW-1133">Transmembrane helix</keyword>
<proteinExistence type="inferred from homology"/>
<accession>A0A3M8DPQ6</accession>
<dbReference type="GO" id="GO:0016020">
    <property type="term" value="C:membrane"/>
    <property type="evidence" value="ECO:0007669"/>
    <property type="project" value="UniProtKB-SubCell"/>
</dbReference>
<feature type="transmembrane region" description="Helical" evidence="8">
    <location>
        <begin position="123"/>
        <end position="141"/>
    </location>
</feature>
<keyword evidence="3" id="KW-0813">Transport</keyword>
<dbReference type="PANTHER" id="PTHR34975:SF2">
    <property type="entry name" value="SPORE GERMINATION PROTEIN A2"/>
    <property type="match status" value="1"/>
</dbReference>
<evidence type="ECO:0000256" key="8">
    <source>
        <dbReference type="SAM" id="Phobius"/>
    </source>
</evidence>
<feature type="transmembrane region" description="Helical" evidence="8">
    <location>
        <begin position="153"/>
        <end position="175"/>
    </location>
</feature>
<comment type="caution">
    <text evidence="9">The sequence shown here is derived from an EMBL/GenBank/DDBJ whole genome shotgun (WGS) entry which is preliminary data.</text>
</comment>
<evidence type="ECO:0000256" key="4">
    <source>
        <dbReference type="ARBA" id="ARBA00022544"/>
    </source>
</evidence>
<keyword evidence="7 8" id="KW-0472">Membrane</keyword>
<protein>
    <submittedName>
        <fullName evidence="9">Spore gernimation protein</fullName>
    </submittedName>
</protein>
<dbReference type="PANTHER" id="PTHR34975">
    <property type="entry name" value="SPORE GERMINATION PROTEIN A2"/>
    <property type="match status" value="1"/>
</dbReference>
<reference evidence="9 10" key="1">
    <citation type="submission" date="2018-10" db="EMBL/GenBank/DDBJ databases">
        <title>Phylogenomics of Brevibacillus.</title>
        <authorList>
            <person name="Dunlap C."/>
        </authorList>
    </citation>
    <scope>NUCLEOTIDE SEQUENCE [LARGE SCALE GENOMIC DNA]</scope>
    <source>
        <strain evidence="9 10">JCM 15716</strain>
    </source>
</reference>
<evidence type="ECO:0000256" key="3">
    <source>
        <dbReference type="ARBA" id="ARBA00022448"/>
    </source>
</evidence>
<keyword evidence="4" id="KW-0309">Germination</keyword>
<evidence type="ECO:0000313" key="10">
    <source>
        <dbReference type="Proteomes" id="UP000271031"/>
    </source>
</evidence>
<dbReference type="GO" id="GO:0009847">
    <property type="term" value="P:spore germination"/>
    <property type="evidence" value="ECO:0007669"/>
    <property type="project" value="InterPro"/>
</dbReference>
<keyword evidence="5 8" id="KW-0812">Transmembrane</keyword>
<name>A0A3M8DPQ6_9BACL</name>
<feature type="transmembrane region" description="Helical" evidence="8">
    <location>
        <begin position="276"/>
        <end position="297"/>
    </location>
</feature>
<comment type="subcellular location">
    <subcellularLocation>
        <location evidence="1">Membrane</location>
        <topology evidence="1">Multi-pass membrane protein</topology>
    </subcellularLocation>
</comment>
<evidence type="ECO:0000313" key="9">
    <source>
        <dbReference type="EMBL" id="RNB89489.1"/>
    </source>
</evidence>
<feature type="transmembrane region" description="Helical" evidence="8">
    <location>
        <begin position="309"/>
        <end position="327"/>
    </location>
</feature>
<feature type="transmembrane region" description="Helical" evidence="8">
    <location>
        <begin position="227"/>
        <end position="247"/>
    </location>
</feature>
<feature type="transmembrane region" description="Helical" evidence="8">
    <location>
        <begin position="88"/>
        <end position="108"/>
    </location>
</feature>
<evidence type="ECO:0000256" key="7">
    <source>
        <dbReference type="ARBA" id="ARBA00023136"/>
    </source>
</evidence>
<feature type="transmembrane region" description="Helical" evidence="8">
    <location>
        <begin position="46"/>
        <end position="67"/>
    </location>
</feature>
<evidence type="ECO:0000256" key="2">
    <source>
        <dbReference type="ARBA" id="ARBA00007998"/>
    </source>
</evidence>
<feature type="transmembrane region" description="Helical" evidence="8">
    <location>
        <begin position="339"/>
        <end position="361"/>
    </location>
</feature>
<evidence type="ECO:0000256" key="5">
    <source>
        <dbReference type="ARBA" id="ARBA00022692"/>
    </source>
</evidence>
<evidence type="ECO:0000256" key="6">
    <source>
        <dbReference type="ARBA" id="ARBA00022989"/>
    </source>
</evidence>
<dbReference type="Pfam" id="PF03845">
    <property type="entry name" value="Spore_permease"/>
    <property type="match status" value="1"/>
</dbReference>
<feature type="transmembrane region" description="Helical" evidence="8">
    <location>
        <begin position="12"/>
        <end position="34"/>
    </location>
</feature>
<dbReference type="OrthoDB" id="2716906at2"/>
<comment type="similarity">
    <text evidence="2">Belongs to the amino acid-polyamine-organocation (APC) superfamily. Spore germination protein (SGP) (TC 2.A.3.9) family.</text>
</comment>
<dbReference type="Proteomes" id="UP000271031">
    <property type="component" value="Unassembled WGS sequence"/>
</dbReference>
<dbReference type="Gene3D" id="1.20.1740.10">
    <property type="entry name" value="Amino acid/polyamine transporter I"/>
    <property type="match status" value="1"/>
</dbReference>
<evidence type="ECO:0000256" key="1">
    <source>
        <dbReference type="ARBA" id="ARBA00004141"/>
    </source>
</evidence>
<dbReference type="EMBL" id="RHHQ01000008">
    <property type="protein sequence ID" value="RNB89489.1"/>
    <property type="molecule type" value="Genomic_DNA"/>
</dbReference>